<dbReference type="Pfam" id="PF07044">
    <property type="entry name" value="DUF1329"/>
    <property type="match status" value="1"/>
</dbReference>
<organism evidence="1 2">
    <name type="scientific">Fontimonas thermophila</name>
    <dbReference type="NCBI Taxonomy" id="1076937"/>
    <lineage>
        <taxon>Bacteria</taxon>
        <taxon>Pseudomonadati</taxon>
        <taxon>Pseudomonadota</taxon>
        <taxon>Gammaproteobacteria</taxon>
        <taxon>Nevskiales</taxon>
        <taxon>Nevskiaceae</taxon>
        <taxon>Fontimonas</taxon>
    </lineage>
</organism>
<dbReference type="Gene3D" id="2.50.20.10">
    <property type="entry name" value="Lipoprotein localisation LolA/LolB/LppX"/>
    <property type="match status" value="1"/>
</dbReference>
<dbReference type="AlphaFoldDB" id="A0A1I2KM12"/>
<dbReference type="STRING" id="1076937.SAMN04488120_12313"/>
<dbReference type="Proteomes" id="UP000199771">
    <property type="component" value="Unassembled WGS sequence"/>
</dbReference>
<protein>
    <submittedName>
        <fullName evidence="1">Uncharacterized protein</fullName>
    </submittedName>
</protein>
<proteinExistence type="predicted"/>
<sequence>MSLGIGLQIAVLLKGGGTSAAGDPLHTWGNYRVVGRQPLLAGVSNGWNPEHPNWEHNVHGGPNNESFFDSVVEMVPETIICEAEPTGFARAPVSKKRVWFDARNWMPVAMVTYDRQGLPFRSFDGCYSLYEKNNERFLDGAHPYWSWTYVHAYEFQTGRITRLEQVRELPGGHRTSVNDDSIYEKYLTHIALQRLGRV</sequence>
<name>A0A1I2KM12_9GAMM</name>
<reference evidence="1 2" key="1">
    <citation type="submission" date="2016-10" db="EMBL/GenBank/DDBJ databases">
        <authorList>
            <person name="de Groot N.N."/>
        </authorList>
    </citation>
    <scope>NUCLEOTIDE SEQUENCE [LARGE SCALE GENOMIC DNA]</scope>
    <source>
        <strain evidence="1 2">DSM 23609</strain>
    </source>
</reference>
<keyword evidence="2" id="KW-1185">Reference proteome</keyword>
<evidence type="ECO:0000313" key="2">
    <source>
        <dbReference type="Proteomes" id="UP000199771"/>
    </source>
</evidence>
<dbReference type="EMBL" id="FOOC01000023">
    <property type="protein sequence ID" value="SFF68024.1"/>
    <property type="molecule type" value="Genomic_DNA"/>
</dbReference>
<accession>A0A1I2KM12</accession>
<evidence type="ECO:0000313" key="1">
    <source>
        <dbReference type="EMBL" id="SFF68024.1"/>
    </source>
</evidence>
<gene>
    <name evidence="1" type="ORF">SAMN04488120_12313</name>
</gene>
<dbReference type="InterPro" id="IPR010752">
    <property type="entry name" value="DUF1329"/>
</dbReference>